<dbReference type="InterPro" id="IPR025657">
    <property type="entry name" value="RadC_JAB"/>
</dbReference>
<dbReference type="Pfam" id="PF04002">
    <property type="entry name" value="RadC"/>
    <property type="match status" value="1"/>
</dbReference>
<dbReference type="GO" id="GO:0008237">
    <property type="term" value="F:metallopeptidase activity"/>
    <property type="evidence" value="ECO:0007669"/>
    <property type="project" value="UniProtKB-KW"/>
</dbReference>
<accession>A0A938WKQ8</accession>
<sequence length="241" mass="26870">MGNNNDNTPRDEARPRLTIADWAEDDRPREKLALRGPAALSNAELLAILIGSGSAGESAVELTKRVLNDCRNNLNTLGKLSIADLTRYKGMGPAKAITILAACELGKRRQMEKAEERPDLGSATAIYNHLHPLMQDLDTEEAWILLMNQNFKLIKRERISHGGISETAVDVRIIMREALLNNATVVALAHNHPSQSPRPSKDDDRITQKLNDACGTMRIFFADHVIITDGRYYSYREEGRL</sequence>
<dbReference type="CDD" id="cd08071">
    <property type="entry name" value="MPN_DUF2466"/>
    <property type="match status" value="1"/>
</dbReference>
<dbReference type="InterPro" id="IPR046778">
    <property type="entry name" value="UPF0758_N"/>
</dbReference>
<evidence type="ECO:0000256" key="6">
    <source>
        <dbReference type="RuleBase" id="RU003797"/>
    </source>
</evidence>
<evidence type="ECO:0000256" key="1">
    <source>
        <dbReference type="ARBA" id="ARBA00022670"/>
    </source>
</evidence>
<proteinExistence type="inferred from homology"/>
<dbReference type="EMBL" id="JACJJL010000004">
    <property type="protein sequence ID" value="MBM6660930.1"/>
    <property type="molecule type" value="Genomic_DNA"/>
</dbReference>
<dbReference type="Proteomes" id="UP000764045">
    <property type="component" value="Unassembled WGS sequence"/>
</dbReference>
<keyword evidence="5" id="KW-0482">Metalloprotease</keyword>
<reference evidence="8 9" key="1">
    <citation type="journal article" date="2021" name="Sci. Rep.">
        <title>The distribution of antibiotic resistance genes in chicken gut microbiota commensals.</title>
        <authorList>
            <person name="Juricova H."/>
            <person name="Matiasovicova J."/>
            <person name="Kubasova T."/>
            <person name="Cejkova D."/>
            <person name="Rychlik I."/>
        </authorList>
    </citation>
    <scope>NUCLEOTIDE SEQUENCE [LARGE SCALE GENOMIC DNA]</scope>
    <source>
        <strain evidence="8 9">An819</strain>
    </source>
</reference>
<dbReference type="InterPro" id="IPR001405">
    <property type="entry name" value="UPF0758"/>
</dbReference>
<name>A0A938WKQ8_9BACT</name>
<dbReference type="PANTHER" id="PTHR30471">
    <property type="entry name" value="DNA REPAIR PROTEIN RADC"/>
    <property type="match status" value="1"/>
</dbReference>
<comment type="similarity">
    <text evidence="6">Belongs to the UPF0758 family.</text>
</comment>
<dbReference type="AlphaFoldDB" id="A0A938WKQ8"/>
<feature type="domain" description="MPN" evidence="7">
    <location>
        <begin position="119"/>
        <end position="241"/>
    </location>
</feature>
<evidence type="ECO:0000256" key="2">
    <source>
        <dbReference type="ARBA" id="ARBA00022723"/>
    </source>
</evidence>
<keyword evidence="1" id="KW-0645">Protease</keyword>
<dbReference type="RefSeq" id="WP_205108158.1">
    <property type="nucleotide sequence ID" value="NZ_JACJJL010000004.1"/>
</dbReference>
<evidence type="ECO:0000313" key="8">
    <source>
        <dbReference type="EMBL" id="MBM6660930.1"/>
    </source>
</evidence>
<dbReference type="GO" id="GO:0006508">
    <property type="term" value="P:proteolysis"/>
    <property type="evidence" value="ECO:0007669"/>
    <property type="project" value="UniProtKB-KW"/>
</dbReference>
<dbReference type="PROSITE" id="PS50249">
    <property type="entry name" value="MPN"/>
    <property type="match status" value="1"/>
</dbReference>
<protein>
    <submittedName>
        <fullName evidence="8">DNA repair protein RadC</fullName>
    </submittedName>
</protein>
<evidence type="ECO:0000256" key="5">
    <source>
        <dbReference type="ARBA" id="ARBA00023049"/>
    </source>
</evidence>
<dbReference type="Gene3D" id="3.40.140.10">
    <property type="entry name" value="Cytidine Deaminase, domain 2"/>
    <property type="match status" value="1"/>
</dbReference>
<evidence type="ECO:0000256" key="4">
    <source>
        <dbReference type="ARBA" id="ARBA00022833"/>
    </source>
</evidence>
<keyword evidence="4" id="KW-0862">Zinc</keyword>
<dbReference type="Pfam" id="PF20582">
    <property type="entry name" value="UPF0758_N"/>
    <property type="match status" value="1"/>
</dbReference>
<dbReference type="InterPro" id="IPR037518">
    <property type="entry name" value="MPN"/>
</dbReference>
<keyword evidence="3" id="KW-0378">Hydrolase</keyword>
<organism evidence="8 9">
    <name type="scientific">Marseilla massiliensis</name>
    <dbReference type="NCBI Taxonomy" id="1841864"/>
    <lineage>
        <taxon>Bacteria</taxon>
        <taxon>Pseudomonadati</taxon>
        <taxon>Bacteroidota</taxon>
        <taxon>Bacteroidia</taxon>
        <taxon>Bacteroidales</taxon>
        <taxon>Prevotellaceae</taxon>
        <taxon>Marseilla</taxon>
    </lineage>
</organism>
<keyword evidence="2" id="KW-0479">Metal-binding</keyword>
<evidence type="ECO:0000313" key="9">
    <source>
        <dbReference type="Proteomes" id="UP000764045"/>
    </source>
</evidence>
<dbReference type="GO" id="GO:0046872">
    <property type="term" value="F:metal ion binding"/>
    <property type="evidence" value="ECO:0007669"/>
    <property type="project" value="UniProtKB-KW"/>
</dbReference>
<dbReference type="NCBIfam" id="TIGR00608">
    <property type="entry name" value="radc"/>
    <property type="match status" value="1"/>
</dbReference>
<dbReference type="PANTHER" id="PTHR30471:SF3">
    <property type="entry name" value="UPF0758 PROTEIN YEES-RELATED"/>
    <property type="match status" value="1"/>
</dbReference>
<evidence type="ECO:0000256" key="3">
    <source>
        <dbReference type="ARBA" id="ARBA00022801"/>
    </source>
</evidence>
<dbReference type="SUPFAM" id="SSF102712">
    <property type="entry name" value="JAB1/MPN domain"/>
    <property type="match status" value="1"/>
</dbReference>
<gene>
    <name evidence="8" type="primary">radC</name>
    <name evidence="8" type="ORF">H6B30_04025</name>
</gene>
<evidence type="ECO:0000259" key="7">
    <source>
        <dbReference type="PROSITE" id="PS50249"/>
    </source>
</evidence>
<keyword evidence="9" id="KW-1185">Reference proteome</keyword>
<comment type="caution">
    <text evidence="8">The sequence shown here is derived from an EMBL/GenBank/DDBJ whole genome shotgun (WGS) entry which is preliminary data.</text>
</comment>
<dbReference type="NCBIfam" id="NF000642">
    <property type="entry name" value="PRK00024.1"/>
    <property type="match status" value="1"/>
</dbReference>